<sequence length="148" mass="15811">MAAAAASDTDSLSSSVGSAEFDERRVAEYLESRRDAMTAAMRQLLECMLATHTTRVVLANSPHSNLRLPVVERDTPKSGMDSGLGVDAVVGSDGSGDFTLPIWVDQARPFLSDCWRAAGGADAAVKCLVRDEDIDELCDLDTGEEEVC</sequence>
<name>A0A7S1Q542_NEODS</name>
<protein>
    <submittedName>
        <fullName evidence="1">Uncharacterized protein</fullName>
    </submittedName>
</protein>
<reference evidence="1" key="1">
    <citation type="submission" date="2021-01" db="EMBL/GenBank/DDBJ databases">
        <authorList>
            <person name="Corre E."/>
            <person name="Pelletier E."/>
            <person name="Niang G."/>
            <person name="Scheremetjew M."/>
            <person name="Finn R."/>
            <person name="Kale V."/>
            <person name="Holt S."/>
            <person name="Cochrane G."/>
            <person name="Meng A."/>
            <person name="Brown T."/>
            <person name="Cohen L."/>
        </authorList>
    </citation>
    <scope>NUCLEOTIDE SEQUENCE</scope>
    <source>
        <strain evidence="1">CCAP 1951/1</strain>
    </source>
</reference>
<organism evidence="1">
    <name type="scientific">Neobodo designis</name>
    <name type="common">Flagellated protozoan</name>
    <name type="synonym">Bodo designis</name>
    <dbReference type="NCBI Taxonomy" id="312471"/>
    <lineage>
        <taxon>Eukaryota</taxon>
        <taxon>Discoba</taxon>
        <taxon>Euglenozoa</taxon>
        <taxon>Kinetoplastea</taxon>
        <taxon>Metakinetoplastina</taxon>
        <taxon>Neobodonida</taxon>
        <taxon>Neobodo</taxon>
    </lineage>
</organism>
<proteinExistence type="predicted"/>
<dbReference type="EMBL" id="HBGF01022790">
    <property type="protein sequence ID" value="CAD9116599.1"/>
    <property type="molecule type" value="Transcribed_RNA"/>
</dbReference>
<gene>
    <name evidence="1" type="ORF">NDES1114_LOCUS15051</name>
</gene>
<accession>A0A7S1Q542</accession>
<evidence type="ECO:0000313" key="1">
    <source>
        <dbReference type="EMBL" id="CAD9116599.1"/>
    </source>
</evidence>
<dbReference type="AlphaFoldDB" id="A0A7S1Q542"/>